<keyword evidence="3" id="KW-0731">Sigma factor</keyword>
<dbReference type="PANTHER" id="PTHR43133">
    <property type="entry name" value="RNA POLYMERASE ECF-TYPE SIGMA FACTO"/>
    <property type="match status" value="1"/>
</dbReference>
<dbReference type="Proteomes" id="UP000286931">
    <property type="component" value="Unassembled WGS sequence"/>
</dbReference>
<evidence type="ECO:0000256" key="3">
    <source>
        <dbReference type="ARBA" id="ARBA00023082"/>
    </source>
</evidence>
<dbReference type="Pfam" id="PF08281">
    <property type="entry name" value="Sigma70_r4_2"/>
    <property type="match status" value="1"/>
</dbReference>
<dbReference type="CDD" id="cd06171">
    <property type="entry name" value="Sigma70_r4"/>
    <property type="match status" value="1"/>
</dbReference>
<feature type="region of interest" description="Disordered" evidence="6">
    <location>
        <begin position="167"/>
        <end position="186"/>
    </location>
</feature>
<feature type="compositionally biased region" description="Basic and acidic residues" evidence="6">
    <location>
        <begin position="169"/>
        <end position="186"/>
    </location>
</feature>
<dbReference type="EMBL" id="BIFH01000022">
    <property type="protein sequence ID" value="GCD96832.1"/>
    <property type="molecule type" value="Genomic_DNA"/>
</dbReference>
<reference evidence="9 10" key="1">
    <citation type="submission" date="2018-12" db="EMBL/GenBank/DDBJ databases">
        <title>Draft genome sequence of Embleya hyalina NBRC 13850T.</title>
        <authorList>
            <person name="Komaki H."/>
            <person name="Hosoyama A."/>
            <person name="Kimura A."/>
            <person name="Ichikawa N."/>
            <person name="Tamura T."/>
        </authorList>
    </citation>
    <scope>NUCLEOTIDE SEQUENCE [LARGE SCALE GENOMIC DNA]</scope>
    <source>
        <strain evidence="9 10">NBRC 13850</strain>
    </source>
</reference>
<dbReference type="InterPro" id="IPR014325">
    <property type="entry name" value="RNA_pol_sigma-E_actinobac"/>
</dbReference>
<keyword evidence="4" id="KW-0238">DNA-binding</keyword>
<dbReference type="GO" id="GO:0003677">
    <property type="term" value="F:DNA binding"/>
    <property type="evidence" value="ECO:0007669"/>
    <property type="project" value="UniProtKB-KW"/>
</dbReference>
<dbReference type="PANTHER" id="PTHR43133:SF50">
    <property type="entry name" value="ECF RNA POLYMERASE SIGMA FACTOR SIGM"/>
    <property type="match status" value="1"/>
</dbReference>
<evidence type="ECO:0000256" key="4">
    <source>
        <dbReference type="ARBA" id="ARBA00023125"/>
    </source>
</evidence>
<evidence type="ECO:0000256" key="5">
    <source>
        <dbReference type="ARBA" id="ARBA00023163"/>
    </source>
</evidence>
<dbReference type="InterPro" id="IPR013325">
    <property type="entry name" value="RNA_pol_sigma_r2"/>
</dbReference>
<name>A0A401YQF4_9ACTN</name>
<dbReference type="Pfam" id="PF04542">
    <property type="entry name" value="Sigma70_r2"/>
    <property type="match status" value="1"/>
</dbReference>
<comment type="caution">
    <text evidence="9">The sequence shown here is derived from an EMBL/GenBank/DDBJ whole genome shotgun (WGS) entry which is preliminary data.</text>
</comment>
<keyword evidence="10" id="KW-1185">Reference proteome</keyword>
<feature type="domain" description="RNA polymerase sigma factor 70 region 4 type 2" evidence="8">
    <location>
        <begin position="103"/>
        <end position="155"/>
    </location>
</feature>
<dbReference type="InterPro" id="IPR036388">
    <property type="entry name" value="WH-like_DNA-bd_sf"/>
</dbReference>
<dbReference type="Gene3D" id="1.10.10.10">
    <property type="entry name" value="Winged helix-like DNA-binding domain superfamily/Winged helix DNA-binding domain"/>
    <property type="match status" value="1"/>
</dbReference>
<evidence type="ECO:0000256" key="6">
    <source>
        <dbReference type="SAM" id="MobiDB-lite"/>
    </source>
</evidence>
<dbReference type="NCBIfam" id="TIGR02937">
    <property type="entry name" value="sigma70-ECF"/>
    <property type="match status" value="1"/>
</dbReference>
<dbReference type="GO" id="GO:0016987">
    <property type="term" value="F:sigma factor activity"/>
    <property type="evidence" value="ECO:0007669"/>
    <property type="project" value="UniProtKB-KW"/>
</dbReference>
<dbReference type="InterPro" id="IPR039425">
    <property type="entry name" value="RNA_pol_sigma-70-like"/>
</dbReference>
<dbReference type="AlphaFoldDB" id="A0A401YQF4"/>
<dbReference type="SUPFAM" id="SSF88946">
    <property type="entry name" value="Sigma2 domain of RNA polymerase sigma factors"/>
    <property type="match status" value="1"/>
</dbReference>
<evidence type="ECO:0000313" key="10">
    <source>
        <dbReference type="Proteomes" id="UP000286931"/>
    </source>
</evidence>
<evidence type="ECO:0000259" key="7">
    <source>
        <dbReference type="Pfam" id="PF04542"/>
    </source>
</evidence>
<dbReference type="InterPro" id="IPR014284">
    <property type="entry name" value="RNA_pol_sigma-70_dom"/>
</dbReference>
<proteinExistence type="inferred from homology"/>
<gene>
    <name evidence="9" type="ORF">EHYA_04519</name>
</gene>
<feature type="domain" description="RNA polymerase sigma-70 region 2" evidence="7">
    <location>
        <begin position="18"/>
        <end position="78"/>
    </location>
</feature>
<organism evidence="9 10">
    <name type="scientific">Embleya hyalina</name>
    <dbReference type="NCBI Taxonomy" id="516124"/>
    <lineage>
        <taxon>Bacteria</taxon>
        <taxon>Bacillati</taxon>
        <taxon>Actinomycetota</taxon>
        <taxon>Actinomycetes</taxon>
        <taxon>Kitasatosporales</taxon>
        <taxon>Streptomycetaceae</taxon>
        <taxon>Embleya</taxon>
    </lineage>
</organism>
<dbReference type="RefSeq" id="WP_246126825.1">
    <property type="nucleotide sequence ID" value="NZ_BIFH01000022.1"/>
</dbReference>
<dbReference type="InterPro" id="IPR013249">
    <property type="entry name" value="RNA_pol_sigma70_r4_t2"/>
</dbReference>
<comment type="similarity">
    <text evidence="1">Belongs to the sigma-70 factor family. ECF subfamily.</text>
</comment>
<dbReference type="Gene3D" id="1.10.1740.10">
    <property type="match status" value="1"/>
</dbReference>
<evidence type="ECO:0000259" key="8">
    <source>
        <dbReference type="Pfam" id="PF08281"/>
    </source>
</evidence>
<dbReference type="SUPFAM" id="SSF88659">
    <property type="entry name" value="Sigma3 and sigma4 domains of RNA polymerase sigma factors"/>
    <property type="match status" value="1"/>
</dbReference>
<evidence type="ECO:0000256" key="1">
    <source>
        <dbReference type="ARBA" id="ARBA00010641"/>
    </source>
</evidence>
<accession>A0A401YQF4</accession>
<keyword evidence="2" id="KW-0805">Transcription regulation</keyword>
<evidence type="ECO:0000313" key="9">
    <source>
        <dbReference type="EMBL" id="GCD96832.1"/>
    </source>
</evidence>
<protein>
    <submittedName>
        <fullName evidence="9">RNA polymerase sigma factor</fullName>
    </submittedName>
</protein>
<dbReference type="InterPro" id="IPR013324">
    <property type="entry name" value="RNA_pol_sigma_r3/r4-like"/>
</dbReference>
<dbReference type="InterPro" id="IPR007627">
    <property type="entry name" value="RNA_pol_sigma70_r2"/>
</dbReference>
<sequence>MNDLLEQQFRDFMVSRWPRLLRTAYALTGNHHDAEELAQGTLARVYIKWDRVQRSDHMDNYVWQMMFHHNTDRLRRRRVREWFTNRPPESATGDATLRFEDRRVILDALTRLPIRQRAAIALCFLDDMSHEQAAEVLGTRPSTIRSQVTRGLAKLRGDATLTGLIGRSVDTDRRREPDTLERPDPT</sequence>
<keyword evidence="5" id="KW-0804">Transcription</keyword>
<dbReference type="GO" id="GO:0006352">
    <property type="term" value="P:DNA-templated transcription initiation"/>
    <property type="evidence" value="ECO:0007669"/>
    <property type="project" value="InterPro"/>
</dbReference>
<dbReference type="NCBIfam" id="TIGR02983">
    <property type="entry name" value="SigE-fam_strep"/>
    <property type="match status" value="1"/>
</dbReference>
<evidence type="ECO:0000256" key="2">
    <source>
        <dbReference type="ARBA" id="ARBA00023015"/>
    </source>
</evidence>